<keyword evidence="1" id="KW-0472">Membrane</keyword>
<protein>
    <submittedName>
        <fullName evidence="2">Uncharacterized protein</fullName>
    </submittedName>
</protein>
<name>A0ABT2S2N9_9FIRM</name>
<evidence type="ECO:0000313" key="2">
    <source>
        <dbReference type="EMBL" id="MCU6698837.1"/>
    </source>
</evidence>
<dbReference type="Proteomes" id="UP001207605">
    <property type="component" value="Unassembled WGS sequence"/>
</dbReference>
<sequence length="171" mass="19947">MYYEKLKCIIKVFAIIILIVITSIFVVNQYIFMTRDIRELAPFQLGENDIVESETKNTIVIISKNPAKPDTATVKIIQKTVFRPYNEENIITINAKDYYIEYFNTNVYDIKFGKKGEGINMGGPKWVGENYFTWLNNYGFFPKVTEIEIEYVFDNVKSVENLEVQVGVVRR</sequence>
<keyword evidence="1" id="KW-1133">Transmembrane helix</keyword>
<keyword evidence="1" id="KW-0812">Transmembrane</keyword>
<proteinExistence type="predicted"/>
<organism evidence="2 3">
    <name type="scientific">Dorea ammoniilytica</name>
    <dbReference type="NCBI Taxonomy" id="2981788"/>
    <lineage>
        <taxon>Bacteria</taxon>
        <taxon>Bacillati</taxon>
        <taxon>Bacillota</taxon>
        <taxon>Clostridia</taxon>
        <taxon>Lachnospirales</taxon>
        <taxon>Lachnospiraceae</taxon>
        <taxon>Dorea</taxon>
    </lineage>
</organism>
<accession>A0ABT2S2N9</accession>
<dbReference type="RefSeq" id="WP_262580627.1">
    <property type="nucleotide sequence ID" value="NZ_JAOQJV010000001.1"/>
</dbReference>
<feature type="transmembrane region" description="Helical" evidence="1">
    <location>
        <begin position="12"/>
        <end position="32"/>
    </location>
</feature>
<comment type="caution">
    <text evidence="2">The sequence shown here is derived from an EMBL/GenBank/DDBJ whole genome shotgun (WGS) entry which is preliminary data.</text>
</comment>
<dbReference type="EMBL" id="JAOQJV010000001">
    <property type="protein sequence ID" value="MCU6698837.1"/>
    <property type="molecule type" value="Genomic_DNA"/>
</dbReference>
<reference evidence="2 3" key="1">
    <citation type="journal article" date="2021" name="ISME Commun">
        <title>Automated analysis of genomic sequences facilitates high-throughput and comprehensive description of bacteria.</title>
        <authorList>
            <person name="Hitch T.C.A."/>
        </authorList>
    </citation>
    <scope>NUCLEOTIDE SEQUENCE [LARGE SCALE GENOMIC DNA]</scope>
    <source>
        <strain evidence="2 3">Sanger_02</strain>
    </source>
</reference>
<evidence type="ECO:0000256" key="1">
    <source>
        <dbReference type="SAM" id="Phobius"/>
    </source>
</evidence>
<evidence type="ECO:0000313" key="3">
    <source>
        <dbReference type="Proteomes" id="UP001207605"/>
    </source>
</evidence>
<gene>
    <name evidence="2" type="ORF">OCV65_01085</name>
</gene>
<keyword evidence="3" id="KW-1185">Reference proteome</keyword>